<dbReference type="PANTHER" id="PTHR23028:SF53">
    <property type="entry name" value="ACYL_TRANSF_3 DOMAIN-CONTAINING PROTEIN"/>
    <property type="match status" value="1"/>
</dbReference>
<evidence type="ECO:0000259" key="2">
    <source>
        <dbReference type="Pfam" id="PF01757"/>
    </source>
</evidence>
<dbReference type="GO" id="GO:0016747">
    <property type="term" value="F:acyltransferase activity, transferring groups other than amino-acyl groups"/>
    <property type="evidence" value="ECO:0007669"/>
    <property type="project" value="InterPro"/>
</dbReference>
<feature type="transmembrane region" description="Helical" evidence="1">
    <location>
        <begin position="250"/>
        <end position="270"/>
    </location>
</feature>
<keyword evidence="3" id="KW-0378">Hydrolase</keyword>
<organism evidence="3 4">
    <name type="scientific">Pseudobutyrivibrio ruminis</name>
    <dbReference type="NCBI Taxonomy" id="46206"/>
    <lineage>
        <taxon>Bacteria</taxon>
        <taxon>Bacillati</taxon>
        <taxon>Bacillota</taxon>
        <taxon>Clostridia</taxon>
        <taxon>Lachnospirales</taxon>
        <taxon>Lachnospiraceae</taxon>
        <taxon>Pseudobutyrivibrio</taxon>
    </lineage>
</organism>
<name>A0A1H7HDN9_9FIRM</name>
<accession>A0A1H7HDN9</accession>
<dbReference type="GO" id="GO:0016020">
    <property type="term" value="C:membrane"/>
    <property type="evidence" value="ECO:0007669"/>
    <property type="project" value="TreeGrafter"/>
</dbReference>
<dbReference type="GO" id="GO:0016787">
    <property type="term" value="F:hydrolase activity"/>
    <property type="evidence" value="ECO:0007669"/>
    <property type="project" value="UniProtKB-KW"/>
</dbReference>
<dbReference type="RefSeq" id="WP_074789840.1">
    <property type="nucleotide sequence ID" value="NZ_FNZX01000005.1"/>
</dbReference>
<feature type="transmembrane region" description="Helical" evidence="1">
    <location>
        <begin position="141"/>
        <end position="162"/>
    </location>
</feature>
<feature type="transmembrane region" description="Helical" evidence="1">
    <location>
        <begin position="79"/>
        <end position="101"/>
    </location>
</feature>
<feature type="transmembrane region" description="Helical" evidence="1">
    <location>
        <begin position="277"/>
        <end position="299"/>
    </location>
</feature>
<dbReference type="Proteomes" id="UP000182321">
    <property type="component" value="Unassembled WGS sequence"/>
</dbReference>
<evidence type="ECO:0000313" key="4">
    <source>
        <dbReference type="Proteomes" id="UP000182321"/>
    </source>
</evidence>
<dbReference type="GO" id="GO:0009103">
    <property type="term" value="P:lipopolysaccharide biosynthetic process"/>
    <property type="evidence" value="ECO:0007669"/>
    <property type="project" value="TreeGrafter"/>
</dbReference>
<dbReference type="InterPro" id="IPR002656">
    <property type="entry name" value="Acyl_transf_3_dom"/>
</dbReference>
<keyword evidence="3" id="KW-0012">Acyltransferase</keyword>
<keyword evidence="1" id="KW-1133">Transmembrane helix</keyword>
<keyword evidence="1" id="KW-0472">Membrane</keyword>
<dbReference type="AlphaFoldDB" id="A0A1H7HDN9"/>
<proteinExistence type="predicted"/>
<dbReference type="EMBL" id="FNZX01000005">
    <property type="protein sequence ID" value="SEK47090.1"/>
    <property type="molecule type" value="Genomic_DNA"/>
</dbReference>
<evidence type="ECO:0000256" key="1">
    <source>
        <dbReference type="SAM" id="Phobius"/>
    </source>
</evidence>
<evidence type="ECO:0000313" key="3">
    <source>
        <dbReference type="EMBL" id="SEK47090.1"/>
    </source>
</evidence>
<sequence length="347" mass="39960">MKQRIYTLDIYKIVLTVLVVFHHFQQVTGVVYPGINFYGGTIDMYPILELFFMISGFMCAPSVAKMLNDSFGKYFIKKAIRIYPMVAITMITGAIIMFSYFRMTGAWFFDIAVTYWRTFSSMLLITTGGPINNGLSLNPPLWYLCVLIYCYVLLYFIVWLCNKLQVSHLVGAGVMVVVGTCVVEYGIAFPFFTEETGRGYSAFFLGLIIYSMWDKLSHKALTIYGFAMTALCAFGYLFKFEYIQGNHRSVMTYMLWPAMMFVALSTARFFRLKIWSVLAAISFEVYIWHFIGLAFLMYISTRFGLTFPNPMHLMIEFLIGLCVFATIVYYLIEKPLTKWLKGLIQNG</sequence>
<protein>
    <submittedName>
        <fullName evidence="3">Peptidoglycan/LPS O-acetylase OafA/YrhL, contains acyltransferase and SGNH-hydrolase domains</fullName>
    </submittedName>
</protein>
<feature type="transmembrane region" description="Helical" evidence="1">
    <location>
        <begin position="12"/>
        <end position="35"/>
    </location>
</feature>
<keyword evidence="4" id="KW-1185">Reference proteome</keyword>
<dbReference type="InterPro" id="IPR050879">
    <property type="entry name" value="Acyltransferase_3"/>
</dbReference>
<feature type="transmembrane region" description="Helical" evidence="1">
    <location>
        <begin position="311"/>
        <end position="332"/>
    </location>
</feature>
<feature type="transmembrane region" description="Helical" evidence="1">
    <location>
        <begin position="220"/>
        <end position="238"/>
    </location>
</feature>
<dbReference type="PANTHER" id="PTHR23028">
    <property type="entry name" value="ACETYLTRANSFERASE"/>
    <property type="match status" value="1"/>
</dbReference>
<gene>
    <name evidence="3" type="ORF">SAMN02910377_00979</name>
</gene>
<feature type="transmembrane region" description="Helical" evidence="1">
    <location>
        <begin position="47"/>
        <end position="67"/>
    </location>
</feature>
<dbReference type="Pfam" id="PF01757">
    <property type="entry name" value="Acyl_transf_3"/>
    <property type="match status" value="1"/>
</dbReference>
<keyword evidence="3" id="KW-0808">Transferase</keyword>
<reference evidence="4" key="1">
    <citation type="submission" date="2016-10" db="EMBL/GenBank/DDBJ databases">
        <authorList>
            <person name="Varghese N."/>
            <person name="Submissions S."/>
        </authorList>
    </citation>
    <scope>NUCLEOTIDE SEQUENCE [LARGE SCALE GENOMIC DNA]</scope>
    <source>
        <strain evidence="4">ACV-9</strain>
    </source>
</reference>
<feature type="transmembrane region" description="Helical" evidence="1">
    <location>
        <begin position="169"/>
        <end position="191"/>
    </location>
</feature>
<feature type="domain" description="Acyltransferase 3" evidence="2">
    <location>
        <begin position="6"/>
        <end position="329"/>
    </location>
</feature>
<feature type="transmembrane region" description="Helical" evidence="1">
    <location>
        <begin position="197"/>
        <end position="213"/>
    </location>
</feature>
<keyword evidence="1" id="KW-0812">Transmembrane</keyword>